<dbReference type="OrthoDB" id="3552652at2759"/>
<evidence type="ECO:0000313" key="2">
    <source>
        <dbReference type="EMBL" id="TVY46390.1"/>
    </source>
</evidence>
<name>A0A7D8UJ53_9HELO</name>
<keyword evidence="1" id="KW-0472">Membrane</keyword>
<dbReference type="EMBL" id="QGMG01001600">
    <property type="protein sequence ID" value="TVY46390.1"/>
    <property type="molecule type" value="Genomic_DNA"/>
</dbReference>
<evidence type="ECO:0000256" key="1">
    <source>
        <dbReference type="SAM" id="Phobius"/>
    </source>
</evidence>
<proteinExistence type="predicted"/>
<keyword evidence="1" id="KW-0812">Transmembrane</keyword>
<protein>
    <submittedName>
        <fullName evidence="2">Uncharacterized protein</fullName>
    </submittedName>
</protein>
<evidence type="ECO:0000313" key="3">
    <source>
        <dbReference type="Proteomes" id="UP000481288"/>
    </source>
</evidence>
<dbReference type="Proteomes" id="UP000481288">
    <property type="component" value="Unassembled WGS sequence"/>
</dbReference>
<keyword evidence="3" id="KW-1185">Reference proteome</keyword>
<gene>
    <name evidence="2" type="ORF">LCER1_G008696</name>
</gene>
<feature type="transmembrane region" description="Helical" evidence="1">
    <location>
        <begin position="20"/>
        <end position="45"/>
    </location>
</feature>
<keyword evidence="1" id="KW-1133">Transmembrane helix</keyword>
<feature type="transmembrane region" description="Helical" evidence="1">
    <location>
        <begin position="65"/>
        <end position="85"/>
    </location>
</feature>
<reference evidence="2 3" key="1">
    <citation type="submission" date="2018-05" db="EMBL/GenBank/DDBJ databases">
        <title>Whole genome sequencing for identification of molecular markers to develop diagnostic detection tools for the regulated plant pathogen Lachnellula willkommii.</title>
        <authorList>
            <person name="Giroux E."/>
            <person name="Bilodeau G."/>
        </authorList>
    </citation>
    <scope>NUCLEOTIDE SEQUENCE [LARGE SCALE GENOMIC DNA]</scope>
    <source>
        <strain evidence="2 3">CBS 625.97</strain>
    </source>
</reference>
<sequence length="331" mass="38298">MGANPRTLQKLKSQERLSKIPNGTAFIIYRILPIVSLPLITYLIFAKRTIIRAEGDTLADAAGGLWLLGLITVHAGLFLTGTLPIRHSIRLDSSHTKQQWLDNLDSSIRMWIRDHNLAFGLRPRTLERERQELQYEKERFAIYLAGSRQGIPPLLREAEGKYLRFLYLLAAWASFYFACTRPRTSEEYVYTWTTYFTFWIVVLPWLAFAFPLGKHFNWHGGLGCAGWKIRQECKKADVEKGDGDPNEQLKWWIKGILKEESDSEALAAERMEVIIAPILRLVRCEAKSKKPFIEIPEEVEAEKKADRQWDDDYLIEALKERLEFKESLIGV</sequence>
<accession>A0A7D8UJ53</accession>
<comment type="caution">
    <text evidence="2">The sequence shown here is derived from an EMBL/GenBank/DDBJ whole genome shotgun (WGS) entry which is preliminary data.</text>
</comment>
<dbReference type="AlphaFoldDB" id="A0A7D8UJ53"/>
<feature type="transmembrane region" description="Helical" evidence="1">
    <location>
        <begin position="190"/>
        <end position="210"/>
    </location>
</feature>
<organism evidence="2 3">
    <name type="scientific">Lachnellula cervina</name>
    <dbReference type="NCBI Taxonomy" id="1316786"/>
    <lineage>
        <taxon>Eukaryota</taxon>
        <taxon>Fungi</taxon>
        <taxon>Dikarya</taxon>
        <taxon>Ascomycota</taxon>
        <taxon>Pezizomycotina</taxon>
        <taxon>Leotiomycetes</taxon>
        <taxon>Helotiales</taxon>
        <taxon>Lachnaceae</taxon>
        <taxon>Lachnellula</taxon>
    </lineage>
</organism>